<proteinExistence type="predicted"/>
<sequence length="13" mass="1494">MPRTQRSLLCGMT</sequence>
<reference evidence="1" key="2">
    <citation type="journal article" date="2015" name="Fish Shellfish Immunol.">
        <title>Early steps in the European eel (Anguilla anguilla)-Vibrio vulnificus interaction in the gills: Role of the RtxA13 toxin.</title>
        <authorList>
            <person name="Callol A."/>
            <person name="Pajuelo D."/>
            <person name="Ebbesson L."/>
            <person name="Teles M."/>
            <person name="MacKenzie S."/>
            <person name="Amaro C."/>
        </authorList>
    </citation>
    <scope>NUCLEOTIDE SEQUENCE</scope>
</reference>
<reference evidence="1" key="1">
    <citation type="submission" date="2014-11" db="EMBL/GenBank/DDBJ databases">
        <authorList>
            <person name="Amaro Gonzalez C."/>
        </authorList>
    </citation>
    <scope>NUCLEOTIDE SEQUENCE</scope>
</reference>
<accession>A0A0E9VFW0</accession>
<protein>
    <submittedName>
        <fullName evidence="1">Uncharacterized protein</fullName>
    </submittedName>
</protein>
<dbReference type="EMBL" id="GBXM01031691">
    <property type="protein sequence ID" value="JAH76886.1"/>
    <property type="molecule type" value="Transcribed_RNA"/>
</dbReference>
<organism evidence="1">
    <name type="scientific">Anguilla anguilla</name>
    <name type="common">European freshwater eel</name>
    <name type="synonym">Muraena anguilla</name>
    <dbReference type="NCBI Taxonomy" id="7936"/>
    <lineage>
        <taxon>Eukaryota</taxon>
        <taxon>Metazoa</taxon>
        <taxon>Chordata</taxon>
        <taxon>Craniata</taxon>
        <taxon>Vertebrata</taxon>
        <taxon>Euteleostomi</taxon>
        <taxon>Actinopterygii</taxon>
        <taxon>Neopterygii</taxon>
        <taxon>Teleostei</taxon>
        <taxon>Anguilliformes</taxon>
        <taxon>Anguillidae</taxon>
        <taxon>Anguilla</taxon>
    </lineage>
</organism>
<name>A0A0E9VFW0_ANGAN</name>
<evidence type="ECO:0000313" key="1">
    <source>
        <dbReference type="EMBL" id="JAH76886.1"/>
    </source>
</evidence>